<name>A0AA96F4I9_9FLAO</name>
<evidence type="ECO:0000313" key="1">
    <source>
        <dbReference type="EMBL" id="WNM18601.1"/>
    </source>
</evidence>
<sequence>MFDNNSFLKSIIKSQELVNNKLDSPFYKQAISISESLNKQINSSTNMFIAGSLSQQISEIDNNVSSILKQLSPLSITTNDLIKHLSYFKSNQEDNNKAILKAISGNSIEAISKYDWKNNFPTYFENYGSIGQRLNELKNWEFKSHKIEMFNENFQNFTSSIGFENNTLPDALNIALEMEIESNSSEEVVSEIIDETNLLLEEIKNINSNSLSNIYDLFDSFIIKIDSLKNSKVLKDFFVTTISNIISTLIATWIIIKVISNDEVKTINNVTNITYETNNINYFENAGEIKIGSIYVSDVSKQLKTQRRNNSKSICEIKAGTKIKVIKKYKTWLWVRVIDGDLEFPYGFIRNENLFNVNK</sequence>
<dbReference type="EMBL" id="CP134890">
    <property type="protein sequence ID" value="WNM22652.1"/>
    <property type="molecule type" value="Genomic_DNA"/>
</dbReference>
<dbReference type="Proteomes" id="UP001304515">
    <property type="component" value="Chromosome"/>
</dbReference>
<organism evidence="2 3">
    <name type="scientific">Flavobacterium capsici</name>
    <dbReference type="NCBI Taxonomy" id="3075618"/>
    <lineage>
        <taxon>Bacteria</taxon>
        <taxon>Pseudomonadati</taxon>
        <taxon>Bacteroidota</taxon>
        <taxon>Flavobacteriia</taxon>
        <taxon>Flavobacteriales</taxon>
        <taxon>Flavobacteriaceae</taxon>
        <taxon>Flavobacterium</taxon>
    </lineage>
</organism>
<dbReference type="RefSeq" id="WP_313322638.1">
    <property type="nucleotide sequence ID" value="NZ_CP134878.1"/>
</dbReference>
<protein>
    <recommendedName>
        <fullName evidence="4">SH3 domain-containing protein</fullName>
    </recommendedName>
</protein>
<dbReference type="KEGG" id="fcj:RN605_04645"/>
<evidence type="ECO:0000313" key="3">
    <source>
        <dbReference type="Proteomes" id="UP001304515"/>
    </source>
</evidence>
<dbReference type="EMBL" id="CP134878">
    <property type="protein sequence ID" value="WNM18601.1"/>
    <property type="molecule type" value="Genomic_DNA"/>
</dbReference>
<proteinExistence type="predicted"/>
<keyword evidence="3" id="KW-1185">Reference proteome</keyword>
<evidence type="ECO:0008006" key="4">
    <source>
        <dbReference type="Google" id="ProtNLM"/>
    </source>
</evidence>
<dbReference type="AlphaFoldDB" id="A0AA96F4I9"/>
<gene>
    <name evidence="2" type="ORF">RN605_04645</name>
    <name evidence="1" type="ORF">RN608_11345</name>
</gene>
<reference evidence="2 3" key="1">
    <citation type="submission" date="2023-09" db="EMBL/GenBank/DDBJ databases">
        <title>Flavobacterium sp. a novel bacteria isolate from Pepper rhizosphere.</title>
        <authorList>
            <person name="Peng Y."/>
            <person name="Lee J."/>
        </authorList>
    </citation>
    <scope>NUCLEOTIDE SEQUENCE [LARGE SCALE GENOMIC DNA]</scope>
    <source>
        <strain evidence="1">PMR2A8</strain>
        <strain evidence="2 3">PMTSA4</strain>
    </source>
</reference>
<accession>A0AA96F4I9</accession>
<accession>A0AA96J505</accession>
<evidence type="ECO:0000313" key="2">
    <source>
        <dbReference type="EMBL" id="WNM22652.1"/>
    </source>
</evidence>